<feature type="region of interest" description="Disordered" evidence="1">
    <location>
        <begin position="20"/>
        <end position="47"/>
    </location>
</feature>
<reference evidence="3" key="2">
    <citation type="submission" date="2008-12" db="EMBL/GenBank/DDBJ databases">
        <title>Improved gene annotation of the rice (Oryza sativa) genomes.</title>
        <authorList>
            <person name="Wang J."/>
            <person name="Li R."/>
            <person name="Fan W."/>
            <person name="Huang Q."/>
            <person name="Zhang J."/>
            <person name="Zhou Y."/>
            <person name="Hu Y."/>
            <person name="Zi S."/>
            <person name="Li J."/>
            <person name="Ni P."/>
            <person name="Zheng H."/>
            <person name="Zhang Y."/>
            <person name="Zhao M."/>
            <person name="Hao Q."/>
            <person name="McDermott J."/>
            <person name="Samudrala R."/>
            <person name="Kristiansen K."/>
            <person name="Wong G.K.-S."/>
        </authorList>
    </citation>
    <scope>NUCLEOTIDE SEQUENCE</scope>
</reference>
<protein>
    <recommendedName>
        <fullName evidence="2">Exostosin GT47 domain-containing protein</fullName>
    </recommendedName>
</protein>
<dbReference type="AlphaFoldDB" id="B9F0N8"/>
<name>B9F0N8_ORYSJ</name>
<gene>
    <name evidence="3" type="ORF">OsJ_07215</name>
</gene>
<feature type="domain" description="Exostosin GT47" evidence="2">
    <location>
        <begin position="54"/>
        <end position="115"/>
    </location>
</feature>
<sequence>MCSGGRTGCGDATAAGFGHSPVRRGSGAPRPCAPGSLSSSPCRHPAPTSVARHGSTTCQGGSWFMELLESAEFCIQQRGDSYTRKSTFDLILVGCIPVFLHPASTYTQYTWHLPRCGARGGVLRRHVHSSNS</sequence>
<dbReference type="InterPro" id="IPR040911">
    <property type="entry name" value="Exostosin_GT47"/>
</dbReference>
<evidence type="ECO:0000259" key="2">
    <source>
        <dbReference type="Pfam" id="PF03016"/>
    </source>
</evidence>
<accession>B9F0N8</accession>
<organism evidence="3">
    <name type="scientific">Oryza sativa subsp. japonica</name>
    <name type="common">Rice</name>
    <dbReference type="NCBI Taxonomy" id="39947"/>
    <lineage>
        <taxon>Eukaryota</taxon>
        <taxon>Viridiplantae</taxon>
        <taxon>Streptophyta</taxon>
        <taxon>Embryophyta</taxon>
        <taxon>Tracheophyta</taxon>
        <taxon>Spermatophyta</taxon>
        <taxon>Magnoliopsida</taxon>
        <taxon>Liliopsida</taxon>
        <taxon>Poales</taxon>
        <taxon>Poaceae</taxon>
        <taxon>BOP clade</taxon>
        <taxon>Oryzoideae</taxon>
        <taxon>Oryzeae</taxon>
        <taxon>Oryzinae</taxon>
        <taxon>Oryza</taxon>
        <taxon>Oryza sativa</taxon>
    </lineage>
</organism>
<proteinExistence type="predicted"/>
<evidence type="ECO:0000256" key="1">
    <source>
        <dbReference type="SAM" id="MobiDB-lite"/>
    </source>
</evidence>
<evidence type="ECO:0000313" key="3">
    <source>
        <dbReference type="EMBL" id="EEE57230.1"/>
    </source>
</evidence>
<dbReference type="EMBL" id="CM000139">
    <property type="protein sequence ID" value="EEE57230.1"/>
    <property type="molecule type" value="Genomic_DNA"/>
</dbReference>
<dbReference type="Proteomes" id="UP000007752">
    <property type="component" value="Chromosome 2"/>
</dbReference>
<reference evidence="3" key="1">
    <citation type="journal article" date="2005" name="PLoS Biol.">
        <title>The genomes of Oryza sativa: a history of duplications.</title>
        <authorList>
            <person name="Yu J."/>
            <person name="Wang J."/>
            <person name="Lin W."/>
            <person name="Li S."/>
            <person name="Li H."/>
            <person name="Zhou J."/>
            <person name="Ni P."/>
            <person name="Dong W."/>
            <person name="Hu S."/>
            <person name="Zeng C."/>
            <person name="Zhang J."/>
            <person name="Zhang Y."/>
            <person name="Li R."/>
            <person name="Xu Z."/>
            <person name="Li S."/>
            <person name="Li X."/>
            <person name="Zheng H."/>
            <person name="Cong L."/>
            <person name="Lin L."/>
            <person name="Yin J."/>
            <person name="Geng J."/>
            <person name="Li G."/>
            <person name="Shi J."/>
            <person name="Liu J."/>
            <person name="Lv H."/>
            <person name="Li J."/>
            <person name="Wang J."/>
            <person name="Deng Y."/>
            <person name="Ran L."/>
            <person name="Shi X."/>
            <person name="Wang X."/>
            <person name="Wu Q."/>
            <person name="Li C."/>
            <person name="Ren X."/>
            <person name="Wang J."/>
            <person name="Wang X."/>
            <person name="Li D."/>
            <person name="Liu D."/>
            <person name="Zhang X."/>
            <person name="Ji Z."/>
            <person name="Zhao W."/>
            <person name="Sun Y."/>
            <person name="Zhang Z."/>
            <person name="Bao J."/>
            <person name="Han Y."/>
            <person name="Dong L."/>
            <person name="Ji J."/>
            <person name="Chen P."/>
            <person name="Wu S."/>
            <person name="Liu J."/>
            <person name="Xiao Y."/>
            <person name="Bu D."/>
            <person name="Tan J."/>
            <person name="Yang L."/>
            <person name="Ye C."/>
            <person name="Zhang J."/>
            <person name="Xu J."/>
            <person name="Zhou Y."/>
            <person name="Yu Y."/>
            <person name="Zhang B."/>
            <person name="Zhuang S."/>
            <person name="Wei H."/>
            <person name="Liu B."/>
            <person name="Lei M."/>
            <person name="Yu H."/>
            <person name="Li Y."/>
            <person name="Xu H."/>
            <person name="Wei S."/>
            <person name="He X."/>
            <person name="Fang L."/>
            <person name="Zhang Z."/>
            <person name="Zhang Y."/>
            <person name="Huang X."/>
            <person name="Su Z."/>
            <person name="Tong W."/>
            <person name="Li J."/>
            <person name="Tong Z."/>
            <person name="Li S."/>
            <person name="Ye J."/>
            <person name="Wang L."/>
            <person name="Fang L."/>
            <person name="Lei T."/>
            <person name="Chen C."/>
            <person name="Chen H."/>
            <person name="Xu Z."/>
            <person name="Li H."/>
            <person name="Huang H."/>
            <person name="Zhang F."/>
            <person name="Xu H."/>
            <person name="Li N."/>
            <person name="Zhao C."/>
            <person name="Li S."/>
            <person name="Dong L."/>
            <person name="Huang Y."/>
            <person name="Li L."/>
            <person name="Xi Y."/>
            <person name="Qi Q."/>
            <person name="Li W."/>
            <person name="Zhang B."/>
            <person name="Hu W."/>
            <person name="Zhang Y."/>
            <person name="Tian X."/>
            <person name="Jiao Y."/>
            <person name="Liang X."/>
            <person name="Jin J."/>
            <person name="Gao L."/>
            <person name="Zheng W."/>
            <person name="Hao B."/>
            <person name="Liu S."/>
            <person name="Wang W."/>
            <person name="Yuan L."/>
            <person name="Cao M."/>
            <person name="McDermott J."/>
            <person name="Samudrala R."/>
            <person name="Wang J."/>
            <person name="Wong G.K."/>
            <person name="Yang H."/>
        </authorList>
    </citation>
    <scope>NUCLEOTIDE SEQUENCE [LARGE SCALE GENOMIC DNA]</scope>
</reference>
<dbReference type="Pfam" id="PF03016">
    <property type="entry name" value="Exostosin_GT47"/>
    <property type="match status" value="1"/>
</dbReference>